<feature type="transmembrane region" description="Helical" evidence="10">
    <location>
        <begin position="469"/>
        <end position="491"/>
    </location>
</feature>
<evidence type="ECO:0000313" key="12">
    <source>
        <dbReference type="EMBL" id="KAF2487095.1"/>
    </source>
</evidence>
<feature type="transmembrane region" description="Helical" evidence="10">
    <location>
        <begin position="81"/>
        <end position="103"/>
    </location>
</feature>
<proteinExistence type="inferred from homology"/>
<evidence type="ECO:0000256" key="6">
    <source>
        <dbReference type="ARBA" id="ARBA00022989"/>
    </source>
</evidence>
<keyword evidence="10" id="KW-0813">Transport</keyword>
<evidence type="ECO:0000256" key="11">
    <source>
        <dbReference type="SAM" id="MobiDB-lite"/>
    </source>
</evidence>
<feature type="transmembrane region" description="Helical" evidence="10">
    <location>
        <begin position="412"/>
        <end position="433"/>
    </location>
</feature>
<dbReference type="Proteomes" id="UP000799767">
    <property type="component" value="Unassembled WGS sequence"/>
</dbReference>
<accession>A0A6A6Q469</accession>
<feature type="transmembrane region" description="Helical" evidence="10">
    <location>
        <begin position="381"/>
        <end position="400"/>
    </location>
</feature>
<dbReference type="RefSeq" id="XP_033593664.1">
    <property type="nucleotide sequence ID" value="XM_033735058.1"/>
</dbReference>
<evidence type="ECO:0000256" key="10">
    <source>
        <dbReference type="RuleBase" id="RU365067"/>
    </source>
</evidence>
<sequence>MPDNAVSASAKGATSLIALQIISRAITFALNQFLLRYLSPELLGISVQLELYKMGTMYFARESLRVAAERRSDGGIQAAINLSYLAILAGFPISALLAEWYLSVGSLDVAYFSQALRVNQLAALVELLMEPAFTAAQQNLMYGARATAEGASVILKTVTVFSLFFWSHSRGIDLGVLPYAVGELVNSVVLTTVYWSLTAPVARDKKFSLFPRKMKSSPSQRYLLSYFYKPLLWLIGSLFFQTGIKWLLTEGDKLLITALASLEDQGLYALSANYGGLVARMLFQPIEISSRNLFATLCGASSKPSKTPNETSKKGESTTDSSATNDNLQSAALVLRDIIRVYSIFSLIIFAIGPTAAPLLLRLVAGSRWSSSGAAQVLGTYCYYIPFLAINGVSEAFVAATASTKDLRDQTFWMVGFSGLFGLSAYAFVSVLGLGAEGLVWSNCVNMALRVVFNFAFVRRYFAERGRAFSIAGVLPNMYAVGFAVAAPSVLTQSGKIGTFKAYGLFGELVRVGGVAGLLAVAM</sequence>
<dbReference type="GO" id="GO:0034203">
    <property type="term" value="P:glycolipid translocation"/>
    <property type="evidence" value="ECO:0007669"/>
    <property type="project" value="TreeGrafter"/>
</dbReference>
<feature type="transmembrane region" description="Helical" evidence="10">
    <location>
        <begin position="179"/>
        <end position="202"/>
    </location>
</feature>
<evidence type="ECO:0000256" key="3">
    <source>
        <dbReference type="ARBA" id="ARBA00010288"/>
    </source>
</evidence>
<evidence type="ECO:0000256" key="9">
    <source>
        <dbReference type="ARBA" id="ARBA00045912"/>
    </source>
</evidence>
<comment type="function">
    <text evidence="9 10">Intramembrane glycolipid transporter that operates in the biosynthetic pathway of dolichol-linked oligosaccharides, the glycan precursors employed in protein asparagine (N)-glycosylation. The sequential addition of sugars to dolichol pyrophosphate produces dolichol-linked oligosaccharides containing fourteen sugars, including two GlcNAcs, nine mannoses and three glucoses. Once assembled, the oligosaccharide is transferred from the lipid to nascent proteins by oligosaccharyltransferases. The assembly of dolichol-linked oligosaccharides begins on the cytosolic side of the endoplasmic reticulum membrane and finishes in its lumen. RFT1 could mediate the translocation of the cytosolically oriented intermediate DolPP-GlcNAc2Man5, produced by ALG11, into the ER lumen where dolichol-linked oligosaccharides assembly continues. However, the intramembrane lipid transporter activity could not be confirmed in vitro.</text>
</comment>
<dbReference type="Pfam" id="PF04506">
    <property type="entry name" value="Rft-1"/>
    <property type="match status" value="1"/>
</dbReference>
<evidence type="ECO:0000256" key="1">
    <source>
        <dbReference type="ARBA" id="ARBA00004477"/>
    </source>
</evidence>
<keyword evidence="7 10" id="KW-0472">Membrane</keyword>
<keyword evidence="5 10" id="KW-0256">Endoplasmic reticulum</keyword>
<organism evidence="12 13">
    <name type="scientific">Neohortaea acidophila</name>
    <dbReference type="NCBI Taxonomy" id="245834"/>
    <lineage>
        <taxon>Eukaryota</taxon>
        <taxon>Fungi</taxon>
        <taxon>Dikarya</taxon>
        <taxon>Ascomycota</taxon>
        <taxon>Pezizomycotina</taxon>
        <taxon>Dothideomycetes</taxon>
        <taxon>Dothideomycetidae</taxon>
        <taxon>Mycosphaerellales</taxon>
        <taxon>Teratosphaeriaceae</taxon>
        <taxon>Neohortaea</taxon>
    </lineage>
</organism>
<dbReference type="EMBL" id="MU001631">
    <property type="protein sequence ID" value="KAF2487095.1"/>
    <property type="molecule type" value="Genomic_DNA"/>
</dbReference>
<dbReference type="PANTHER" id="PTHR13117:SF5">
    <property type="entry name" value="PROTEIN RFT1 HOMOLOG"/>
    <property type="match status" value="1"/>
</dbReference>
<name>A0A6A6Q469_9PEZI</name>
<keyword evidence="4 10" id="KW-0812">Transmembrane</keyword>
<dbReference type="PANTHER" id="PTHR13117">
    <property type="entry name" value="ENDOPLASMIC RETICULUM MULTISPAN TRANSMEMBRANE PROTEIN-RELATED"/>
    <property type="match status" value="1"/>
</dbReference>
<comment type="subcellular location">
    <subcellularLocation>
        <location evidence="1 10">Endoplasmic reticulum membrane</location>
        <topology evidence="1 10">Multi-pass membrane protein</topology>
    </subcellularLocation>
</comment>
<gene>
    <name evidence="12" type="ORF">BDY17DRAFT_3068</name>
</gene>
<evidence type="ECO:0000256" key="2">
    <source>
        <dbReference type="ARBA" id="ARBA00004922"/>
    </source>
</evidence>
<feature type="transmembrane region" description="Helical" evidence="10">
    <location>
        <begin position="223"/>
        <end position="246"/>
    </location>
</feature>
<comment type="caution">
    <text evidence="10">Lacks conserved residue(s) required for the propagation of feature annotation.</text>
</comment>
<evidence type="ECO:0000313" key="13">
    <source>
        <dbReference type="Proteomes" id="UP000799767"/>
    </source>
</evidence>
<evidence type="ECO:0000256" key="5">
    <source>
        <dbReference type="ARBA" id="ARBA00022824"/>
    </source>
</evidence>
<protein>
    <recommendedName>
        <fullName evidence="8 10">Man(5)GlcNAc(2)-PP-dolichol translocation protein RFT1</fullName>
    </recommendedName>
</protein>
<feature type="region of interest" description="Disordered" evidence="11">
    <location>
        <begin position="301"/>
        <end position="324"/>
    </location>
</feature>
<comment type="similarity">
    <text evidence="3 10">Belongs to the RFT1 family.</text>
</comment>
<dbReference type="OrthoDB" id="9979195at2759"/>
<feature type="transmembrane region" description="Helical" evidence="10">
    <location>
        <begin position="503"/>
        <end position="522"/>
    </location>
</feature>
<evidence type="ECO:0000256" key="8">
    <source>
        <dbReference type="ARBA" id="ARBA00044793"/>
    </source>
</evidence>
<dbReference type="GO" id="GO:0006488">
    <property type="term" value="P:dolichol-linked oligosaccharide biosynthetic process"/>
    <property type="evidence" value="ECO:0007669"/>
    <property type="project" value="InterPro"/>
</dbReference>
<comment type="pathway">
    <text evidence="2">Protein modification; protein glycosylation.</text>
</comment>
<reference evidence="12" key="1">
    <citation type="journal article" date="2020" name="Stud. Mycol.">
        <title>101 Dothideomycetes genomes: a test case for predicting lifestyles and emergence of pathogens.</title>
        <authorList>
            <person name="Haridas S."/>
            <person name="Albert R."/>
            <person name="Binder M."/>
            <person name="Bloem J."/>
            <person name="Labutti K."/>
            <person name="Salamov A."/>
            <person name="Andreopoulos B."/>
            <person name="Baker S."/>
            <person name="Barry K."/>
            <person name="Bills G."/>
            <person name="Bluhm B."/>
            <person name="Cannon C."/>
            <person name="Castanera R."/>
            <person name="Culley D."/>
            <person name="Daum C."/>
            <person name="Ezra D."/>
            <person name="Gonzalez J."/>
            <person name="Henrissat B."/>
            <person name="Kuo A."/>
            <person name="Liang C."/>
            <person name="Lipzen A."/>
            <person name="Lutzoni F."/>
            <person name="Magnuson J."/>
            <person name="Mondo S."/>
            <person name="Nolan M."/>
            <person name="Ohm R."/>
            <person name="Pangilinan J."/>
            <person name="Park H.-J."/>
            <person name="Ramirez L."/>
            <person name="Alfaro M."/>
            <person name="Sun H."/>
            <person name="Tritt A."/>
            <person name="Yoshinaga Y."/>
            <person name="Zwiers L.-H."/>
            <person name="Turgeon B."/>
            <person name="Goodwin S."/>
            <person name="Spatafora J."/>
            <person name="Crous P."/>
            <person name="Grigoriev I."/>
        </authorList>
    </citation>
    <scope>NUCLEOTIDE SEQUENCE</scope>
    <source>
        <strain evidence="12">CBS 113389</strain>
    </source>
</reference>
<feature type="transmembrane region" description="Helical" evidence="10">
    <location>
        <begin position="341"/>
        <end position="361"/>
    </location>
</feature>
<dbReference type="GeneID" id="54476060"/>
<dbReference type="GO" id="GO:0005789">
    <property type="term" value="C:endoplasmic reticulum membrane"/>
    <property type="evidence" value="ECO:0007669"/>
    <property type="project" value="UniProtKB-SubCell"/>
</dbReference>
<keyword evidence="6 10" id="KW-1133">Transmembrane helix</keyword>
<evidence type="ECO:0000256" key="4">
    <source>
        <dbReference type="ARBA" id="ARBA00022692"/>
    </source>
</evidence>
<evidence type="ECO:0000256" key="7">
    <source>
        <dbReference type="ARBA" id="ARBA00023136"/>
    </source>
</evidence>
<keyword evidence="13" id="KW-1185">Reference proteome</keyword>
<dbReference type="AlphaFoldDB" id="A0A6A6Q469"/>
<dbReference type="InterPro" id="IPR007594">
    <property type="entry name" value="RFT1"/>
</dbReference>